<dbReference type="Gene3D" id="2.40.50.140">
    <property type="entry name" value="Nucleic acid-binding proteins"/>
    <property type="match status" value="2"/>
</dbReference>
<gene>
    <name evidence="2" type="ORF">Ahy_A04g021418</name>
</gene>
<dbReference type="EMBL" id="SDMP01000004">
    <property type="protein sequence ID" value="RYR63639.1"/>
    <property type="molecule type" value="Genomic_DNA"/>
</dbReference>
<evidence type="ECO:0000313" key="2">
    <source>
        <dbReference type="EMBL" id="RYR63639.1"/>
    </source>
</evidence>
<comment type="caution">
    <text evidence="2">The sequence shown here is derived from an EMBL/GenBank/DDBJ whole genome shotgun (WGS) entry which is preliminary data.</text>
</comment>
<accession>A0A445DKC8</accession>
<dbReference type="AlphaFoldDB" id="A0A445DKC8"/>
<feature type="chain" id="PRO_5019536365" description="Replication protein A OB domain-containing protein" evidence="1">
    <location>
        <begin position="21"/>
        <end position="481"/>
    </location>
</feature>
<name>A0A445DKC8_ARAHY</name>
<evidence type="ECO:0000313" key="3">
    <source>
        <dbReference type="Proteomes" id="UP000289738"/>
    </source>
</evidence>
<reference evidence="2 3" key="1">
    <citation type="submission" date="2019-01" db="EMBL/GenBank/DDBJ databases">
        <title>Sequencing of cultivated peanut Arachis hypogaea provides insights into genome evolution and oil improvement.</title>
        <authorList>
            <person name="Chen X."/>
        </authorList>
    </citation>
    <scope>NUCLEOTIDE SEQUENCE [LARGE SCALE GENOMIC DNA]</scope>
    <source>
        <strain evidence="3">cv. Fuhuasheng</strain>
        <tissue evidence="2">Leaves</tissue>
    </source>
</reference>
<evidence type="ECO:0000256" key="1">
    <source>
        <dbReference type="SAM" id="SignalP"/>
    </source>
</evidence>
<sequence length="481" mass="53592">MIYNLAVYLVSLFCLWITDAVFVGFYLHCGIDCIGHVVGKEDVRPMVTKSSQESKCMTLYWEDLYRKNKIKSTIFGETIGKLTLFVNKDDGELLILIAQLFKPNQYFNQIAVQNNLYASRVFLNSDFPDVVAFKNRYPIKEGDVGSQRINHTEIQPQYSVSDELSGVFFPINTIEEEGSTWVLASIVSVDVGTASCKSCPKKVVENCRKVGFNAPFRYRLNVIVIDETGCINIMLWNQEADIKDLMKDANENACPKAFEPIINRKFLFRLSISHKNLTFVDQAYNAIKISDDEVFIGLYSSHSSSIYIGVRVFVTKFGIHVVQGLSNVVPTIGNNDLDSDGNGVAIAFLSKDSGTENIFESGLDTPGKCVIADSAPSMGVSGLTNPEDQGSNNKTFRRGSTKRKIERFTKFGIYNGWQSIPYPQVPNSDQPIRIGLSTRSAAGRVGCGASLPMDRIGYGFRSKTLLRSLTIYEKDLTPPDH</sequence>
<keyword evidence="1" id="KW-0732">Signal</keyword>
<proteinExistence type="predicted"/>
<keyword evidence="3" id="KW-1185">Reference proteome</keyword>
<protein>
    <recommendedName>
        <fullName evidence="4">Replication protein A OB domain-containing protein</fullName>
    </recommendedName>
</protein>
<dbReference type="InterPro" id="IPR012340">
    <property type="entry name" value="NA-bd_OB-fold"/>
</dbReference>
<dbReference type="SUPFAM" id="SSF50249">
    <property type="entry name" value="Nucleic acid-binding proteins"/>
    <property type="match status" value="1"/>
</dbReference>
<dbReference type="Proteomes" id="UP000289738">
    <property type="component" value="Chromosome A04"/>
</dbReference>
<organism evidence="2 3">
    <name type="scientific">Arachis hypogaea</name>
    <name type="common">Peanut</name>
    <dbReference type="NCBI Taxonomy" id="3818"/>
    <lineage>
        <taxon>Eukaryota</taxon>
        <taxon>Viridiplantae</taxon>
        <taxon>Streptophyta</taxon>
        <taxon>Embryophyta</taxon>
        <taxon>Tracheophyta</taxon>
        <taxon>Spermatophyta</taxon>
        <taxon>Magnoliopsida</taxon>
        <taxon>eudicotyledons</taxon>
        <taxon>Gunneridae</taxon>
        <taxon>Pentapetalae</taxon>
        <taxon>rosids</taxon>
        <taxon>fabids</taxon>
        <taxon>Fabales</taxon>
        <taxon>Fabaceae</taxon>
        <taxon>Papilionoideae</taxon>
        <taxon>50 kb inversion clade</taxon>
        <taxon>dalbergioids sensu lato</taxon>
        <taxon>Dalbergieae</taxon>
        <taxon>Pterocarpus clade</taxon>
        <taxon>Arachis</taxon>
    </lineage>
</organism>
<feature type="signal peptide" evidence="1">
    <location>
        <begin position="1"/>
        <end position="20"/>
    </location>
</feature>
<evidence type="ECO:0008006" key="4">
    <source>
        <dbReference type="Google" id="ProtNLM"/>
    </source>
</evidence>